<reference evidence="1" key="1">
    <citation type="journal article" date="2019" name="bioRxiv">
        <title>The Genome of the Zebra Mussel, Dreissena polymorpha: A Resource for Invasive Species Research.</title>
        <authorList>
            <person name="McCartney M.A."/>
            <person name="Auch B."/>
            <person name="Kono T."/>
            <person name="Mallez S."/>
            <person name="Zhang Y."/>
            <person name="Obille A."/>
            <person name="Becker A."/>
            <person name="Abrahante J.E."/>
            <person name="Garbe J."/>
            <person name="Badalamenti J.P."/>
            <person name="Herman A."/>
            <person name="Mangelson H."/>
            <person name="Liachko I."/>
            <person name="Sullivan S."/>
            <person name="Sone E.D."/>
            <person name="Koren S."/>
            <person name="Silverstein K.A.T."/>
            <person name="Beckman K.B."/>
            <person name="Gohl D.M."/>
        </authorList>
    </citation>
    <scope>NUCLEOTIDE SEQUENCE</scope>
    <source>
        <strain evidence="1">Duluth1</strain>
        <tissue evidence="1">Whole animal</tissue>
    </source>
</reference>
<keyword evidence="2" id="KW-1185">Reference proteome</keyword>
<accession>A0A9D4C997</accession>
<evidence type="ECO:0000313" key="1">
    <source>
        <dbReference type="EMBL" id="KAH3719401.1"/>
    </source>
</evidence>
<dbReference type="Proteomes" id="UP000828390">
    <property type="component" value="Unassembled WGS sequence"/>
</dbReference>
<evidence type="ECO:0000313" key="2">
    <source>
        <dbReference type="Proteomes" id="UP000828390"/>
    </source>
</evidence>
<comment type="caution">
    <text evidence="1">The sequence shown here is derived from an EMBL/GenBank/DDBJ whole genome shotgun (WGS) entry which is preliminary data.</text>
</comment>
<dbReference type="AlphaFoldDB" id="A0A9D4C997"/>
<dbReference type="EMBL" id="JAIWYP010000013">
    <property type="protein sequence ID" value="KAH3719401.1"/>
    <property type="molecule type" value="Genomic_DNA"/>
</dbReference>
<protein>
    <submittedName>
        <fullName evidence="1">Uncharacterized protein</fullName>
    </submittedName>
</protein>
<proteinExistence type="predicted"/>
<organism evidence="1 2">
    <name type="scientific">Dreissena polymorpha</name>
    <name type="common">Zebra mussel</name>
    <name type="synonym">Mytilus polymorpha</name>
    <dbReference type="NCBI Taxonomy" id="45954"/>
    <lineage>
        <taxon>Eukaryota</taxon>
        <taxon>Metazoa</taxon>
        <taxon>Spiralia</taxon>
        <taxon>Lophotrochozoa</taxon>
        <taxon>Mollusca</taxon>
        <taxon>Bivalvia</taxon>
        <taxon>Autobranchia</taxon>
        <taxon>Heteroconchia</taxon>
        <taxon>Euheterodonta</taxon>
        <taxon>Imparidentia</taxon>
        <taxon>Neoheterodontei</taxon>
        <taxon>Myida</taxon>
        <taxon>Dreissenoidea</taxon>
        <taxon>Dreissenidae</taxon>
        <taxon>Dreissena</taxon>
    </lineage>
</organism>
<name>A0A9D4C997_DREPO</name>
<gene>
    <name evidence="1" type="ORF">DPMN_062233</name>
</gene>
<reference evidence="1" key="2">
    <citation type="submission" date="2020-11" db="EMBL/GenBank/DDBJ databases">
        <authorList>
            <person name="McCartney M.A."/>
            <person name="Auch B."/>
            <person name="Kono T."/>
            <person name="Mallez S."/>
            <person name="Becker A."/>
            <person name="Gohl D.M."/>
            <person name="Silverstein K.A.T."/>
            <person name="Koren S."/>
            <person name="Bechman K.B."/>
            <person name="Herman A."/>
            <person name="Abrahante J.E."/>
            <person name="Garbe J."/>
        </authorList>
    </citation>
    <scope>NUCLEOTIDE SEQUENCE</scope>
    <source>
        <strain evidence="1">Duluth1</strain>
        <tissue evidence="1">Whole animal</tissue>
    </source>
</reference>
<sequence>MSVFPFSAQDGTYYADRVVTFTGPLDNCKKGLEMVFEKMRKCAELDQQNFQVLWAGLYNH</sequence>